<dbReference type="PROSITE" id="PS00098">
    <property type="entry name" value="THIOLASE_1"/>
    <property type="match status" value="1"/>
</dbReference>
<dbReference type="GO" id="GO:0010124">
    <property type="term" value="P:phenylacetate catabolic process"/>
    <property type="evidence" value="ECO:0007669"/>
    <property type="project" value="TreeGrafter"/>
</dbReference>
<dbReference type="InterPro" id="IPR050215">
    <property type="entry name" value="Thiolase-like_sf_Thiolase"/>
</dbReference>
<dbReference type="CDD" id="cd00751">
    <property type="entry name" value="thiolase"/>
    <property type="match status" value="1"/>
</dbReference>
<evidence type="ECO:0000256" key="1">
    <source>
        <dbReference type="ARBA" id="ARBA00004275"/>
    </source>
</evidence>
<evidence type="ECO:0000259" key="7">
    <source>
        <dbReference type="Pfam" id="PF00108"/>
    </source>
</evidence>
<feature type="non-terminal residue" evidence="8">
    <location>
        <position position="250"/>
    </location>
</feature>
<dbReference type="InterPro" id="IPR020615">
    <property type="entry name" value="Thiolase_acyl_enz_int_AS"/>
</dbReference>
<reference evidence="8 9" key="1">
    <citation type="submission" date="2020-04" db="EMBL/GenBank/DDBJ databases">
        <title>Perkinsus olseni comparative genomics.</title>
        <authorList>
            <person name="Bogema D.R."/>
        </authorList>
    </citation>
    <scope>NUCLEOTIDE SEQUENCE [LARGE SCALE GENOMIC DNA]</scope>
    <source>
        <strain evidence="8">ATCC PRA-205</strain>
    </source>
</reference>
<dbReference type="AlphaFoldDB" id="A0A7J6TJZ0"/>
<feature type="domain" description="Thiolase N-terminal" evidence="7">
    <location>
        <begin position="29"/>
        <end position="250"/>
    </location>
</feature>
<dbReference type="Gene3D" id="3.40.47.10">
    <property type="match status" value="1"/>
</dbReference>
<evidence type="ECO:0000256" key="2">
    <source>
        <dbReference type="ARBA" id="ARBA00022679"/>
    </source>
</evidence>
<dbReference type="PANTHER" id="PTHR43853:SF8">
    <property type="entry name" value="3-KETOACYL-COA THIOLASE, PEROXISOMAL"/>
    <property type="match status" value="1"/>
</dbReference>
<evidence type="ECO:0000256" key="3">
    <source>
        <dbReference type="ARBA" id="ARBA00022832"/>
    </source>
</evidence>
<feature type="region of interest" description="Disordered" evidence="6">
    <location>
        <begin position="1"/>
        <end position="20"/>
    </location>
</feature>
<comment type="caution">
    <text evidence="8">The sequence shown here is derived from an EMBL/GenBank/DDBJ whole genome shotgun (WGS) entry which is preliminary data.</text>
</comment>
<keyword evidence="4" id="KW-0443">Lipid metabolism</keyword>
<dbReference type="PANTHER" id="PTHR43853">
    <property type="entry name" value="3-KETOACYL-COA THIOLASE, PEROXISOMAL"/>
    <property type="match status" value="1"/>
</dbReference>
<dbReference type="InterPro" id="IPR020616">
    <property type="entry name" value="Thiolase_N"/>
</dbReference>
<keyword evidence="2" id="KW-0808">Transferase</keyword>
<keyword evidence="5" id="KW-0576">Peroxisome</keyword>
<dbReference type="Pfam" id="PF00108">
    <property type="entry name" value="Thiolase_N"/>
    <property type="match status" value="1"/>
</dbReference>
<keyword evidence="3" id="KW-0276">Fatty acid metabolism</keyword>
<organism evidence="8 9">
    <name type="scientific">Perkinsus olseni</name>
    <name type="common">Perkinsus atlanticus</name>
    <dbReference type="NCBI Taxonomy" id="32597"/>
    <lineage>
        <taxon>Eukaryota</taxon>
        <taxon>Sar</taxon>
        <taxon>Alveolata</taxon>
        <taxon>Perkinsozoa</taxon>
        <taxon>Perkinsea</taxon>
        <taxon>Perkinsida</taxon>
        <taxon>Perkinsidae</taxon>
        <taxon>Perkinsus</taxon>
    </lineage>
</organism>
<name>A0A7J6TJZ0_PEROL</name>
<comment type="subcellular location">
    <subcellularLocation>
        <location evidence="1">Peroxisome</location>
    </subcellularLocation>
</comment>
<dbReference type="InterPro" id="IPR016039">
    <property type="entry name" value="Thiolase-like"/>
</dbReference>
<dbReference type="GO" id="GO:0005777">
    <property type="term" value="C:peroxisome"/>
    <property type="evidence" value="ECO:0007669"/>
    <property type="project" value="UniProtKB-SubCell"/>
</dbReference>
<evidence type="ECO:0000256" key="6">
    <source>
        <dbReference type="SAM" id="MobiDB-lite"/>
    </source>
</evidence>
<dbReference type="EMBL" id="JABANM010007026">
    <property type="protein sequence ID" value="KAF4744982.1"/>
    <property type="molecule type" value="Genomic_DNA"/>
</dbReference>
<proteinExistence type="predicted"/>
<dbReference type="SUPFAM" id="SSF53901">
    <property type="entry name" value="Thiolase-like"/>
    <property type="match status" value="1"/>
</dbReference>
<sequence>MNRVAAVSTHVAGSGPSNVYRDEKRPDDVVICAALRTPLCKAKRGSFRTTSVEDMMGPVMKAVVERTGVDPKTIGDVQMGNVLQSGSGVVPARMAALMAGVPIEVPTVSINRQCSSGLQAVANVASDIKAGYIKVGLAGGVESMSMYDMMSTLDPTKVSDNVFEHEAARNCLIPMGMTSENVAAKFGITREVQDRMAVESHRKASKAQKDGLFDDEIVPIVTKIVDPKTGKSTTVTVTKDEGCKPDTTFE</sequence>
<dbReference type="Proteomes" id="UP000574390">
    <property type="component" value="Unassembled WGS sequence"/>
</dbReference>
<gene>
    <name evidence="8" type="primary">ACAA1_7</name>
    <name evidence="8" type="ORF">FOZ62_031633</name>
</gene>
<dbReference type="GO" id="GO:0003988">
    <property type="term" value="F:acetyl-CoA C-acyltransferase activity"/>
    <property type="evidence" value="ECO:0007669"/>
    <property type="project" value="TreeGrafter"/>
</dbReference>
<accession>A0A7J6TJZ0</accession>
<dbReference type="InterPro" id="IPR002155">
    <property type="entry name" value="Thiolase"/>
</dbReference>
<evidence type="ECO:0000313" key="8">
    <source>
        <dbReference type="EMBL" id="KAF4744982.1"/>
    </source>
</evidence>
<dbReference type="GO" id="GO:0006635">
    <property type="term" value="P:fatty acid beta-oxidation"/>
    <property type="evidence" value="ECO:0007669"/>
    <property type="project" value="TreeGrafter"/>
</dbReference>
<evidence type="ECO:0000256" key="5">
    <source>
        <dbReference type="ARBA" id="ARBA00023140"/>
    </source>
</evidence>
<evidence type="ECO:0000313" key="9">
    <source>
        <dbReference type="Proteomes" id="UP000574390"/>
    </source>
</evidence>
<protein>
    <submittedName>
        <fullName evidence="8">3-ketoacyl-CoA thiolase, peroxisomal</fullName>
    </submittedName>
</protein>
<evidence type="ECO:0000256" key="4">
    <source>
        <dbReference type="ARBA" id="ARBA00023098"/>
    </source>
</evidence>